<name>A0ABP7XCL2_9FLAO</name>
<protein>
    <recommendedName>
        <fullName evidence="3">TonB-dependent receptor-like beta-barrel domain-containing protein</fullName>
    </recommendedName>
</protein>
<dbReference type="Proteomes" id="UP001500459">
    <property type="component" value="Unassembled WGS sequence"/>
</dbReference>
<dbReference type="EMBL" id="BAABCW010000002">
    <property type="protein sequence ID" value="GAA4111644.1"/>
    <property type="molecule type" value="Genomic_DNA"/>
</dbReference>
<organism evidence="1 2">
    <name type="scientific">Aquimarina addita</name>
    <dbReference type="NCBI Taxonomy" id="870485"/>
    <lineage>
        <taxon>Bacteria</taxon>
        <taxon>Pseudomonadati</taxon>
        <taxon>Bacteroidota</taxon>
        <taxon>Flavobacteriia</taxon>
        <taxon>Flavobacteriales</taxon>
        <taxon>Flavobacteriaceae</taxon>
        <taxon>Aquimarina</taxon>
    </lineage>
</organism>
<gene>
    <name evidence="1" type="ORF">GCM10022393_09540</name>
</gene>
<keyword evidence="2" id="KW-1185">Reference proteome</keyword>
<evidence type="ECO:0000313" key="1">
    <source>
        <dbReference type="EMBL" id="GAA4111644.1"/>
    </source>
</evidence>
<reference evidence="2" key="1">
    <citation type="journal article" date="2019" name="Int. J. Syst. Evol. Microbiol.">
        <title>The Global Catalogue of Microorganisms (GCM) 10K type strain sequencing project: providing services to taxonomists for standard genome sequencing and annotation.</title>
        <authorList>
            <consortium name="The Broad Institute Genomics Platform"/>
            <consortium name="The Broad Institute Genome Sequencing Center for Infectious Disease"/>
            <person name="Wu L."/>
            <person name="Ma J."/>
        </authorList>
    </citation>
    <scope>NUCLEOTIDE SEQUENCE [LARGE SCALE GENOMIC DNA]</scope>
    <source>
        <strain evidence="2">JCM 17106</strain>
    </source>
</reference>
<comment type="caution">
    <text evidence="1">The sequence shown here is derived from an EMBL/GenBank/DDBJ whole genome shotgun (WGS) entry which is preliminary data.</text>
</comment>
<evidence type="ECO:0000313" key="2">
    <source>
        <dbReference type="Proteomes" id="UP001500459"/>
    </source>
</evidence>
<sequence>MLVLLKKKILLEKENFTWSTNLIYFTNESEITKLEVDAFNLGGFGAGLGTFRIEEGKSATQIVGTNADGNLVALGDSAPDFQMTWSNNINYKAFSLSFLWHWKQGGDNINLTNLLTDFGGTSPDYDDIDLDPAGVTPNGPFRIGAFRSSNATPFVEDASYLRLREIGLYYNLPDRILKQAFGKYVSNVKFGFSGNNLINIFDYNSYDPEVSNFGSNGLSTGVEVTPFPSSKRYLFHLAVEF</sequence>
<evidence type="ECO:0008006" key="3">
    <source>
        <dbReference type="Google" id="ProtNLM"/>
    </source>
</evidence>
<proteinExistence type="predicted"/>
<accession>A0ABP7XCL2</accession>